<gene>
    <name evidence="3" type="ORF">IAB46_03910</name>
</gene>
<dbReference type="InterPro" id="IPR025857">
    <property type="entry name" value="MacB_PCD"/>
</dbReference>
<evidence type="ECO:0000259" key="2">
    <source>
        <dbReference type="Pfam" id="PF12704"/>
    </source>
</evidence>
<feature type="transmembrane region" description="Helical" evidence="1">
    <location>
        <begin position="251"/>
        <end position="273"/>
    </location>
</feature>
<evidence type="ECO:0000313" key="3">
    <source>
        <dbReference type="EMBL" id="HIS46702.1"/>
    </source>
</evidence>
<feature type="transmembrane region" description="Helical" evidence="1">
    <location>
        <begin position="329"/>
        <end position="355"/>
    </location>
</feature>
<dbReference type="Pfam" id="PF12704">
    <property type="entry name" value="MacB_PCD"/>
    <property type="match status" value="1"/>
</dbReference>
<feature type="transmembrane region" description="Helical" evidence="1">
    <location>
        <begin position="17"/>
        <end position="39"/>
    </location>
</feature>
<keyword evidence="1" id="KW-1133">Transmembrane helix</keyword>
<evidence type="ECO:0000256" key="1">
    <source>
        <dbReference type="SAM" id="Phobius"/>
    </source>
</evidence>
<keyword evidence="1" id="KW-0472">Membrane</keyword>
<comment type="caution">
    <text evidence="3">The sequence shown here is derived from an EMBL/GenBank/DDBJ whole genome shotgun (WGS) entry which is preliminary data.</text>
</comment>
<feature type="transmembrane region" description="Helical" evidence="1">
    <location>
        <begin position="294"/>
        <end position="317"/>
    </location>
</feature>
<sequence length="370" mass="40859">MFVIKCALKKLIYSRKICLIFVLSIAAGLLCPVYVLGYIHTSAKMEEMHRFSSPEDYLLVNGSMPFMDQAALENMKYIVGGTLDDYECAYQTTVSWGDVNGVAFIGGVSAGILSRVPVYVKEGRLFDENDYGDEQGSVCILADNSALYLAGARVGDEIFFMGNTYEVIGVIDGWGSNLIGAILIPYPQMYYVSGNSSIQHRFIIPKGDEGLEASIMAKTQSMFDVNIYSVTSMVEEEKAANEIIDQQNQKWLLIGFVVCFFAFLSISAISAGRSLEERKLMGLHKAIGATQSQLFFEALMQNIILVMAALIVDGAILCLPWEKVMEMEVQYSVLCIVQIIGIGMILALILTLFSVHGCKKPVSRLIERRG</sequence>
<proteinExistence type="predicted"/>
<feature type="domain" description="MacB-like periplasmic core" evidence="2">
    <location>
        <begin position="21"/>
        <end position="219"/>
    </location>
</feature>
<name>A0A9D1F450_9FIRM</name>
<organism evidence="3 4">
    <name type="scientific">Candidatus Scybalocola faecigallinarum</name>
    <dbReference type="NCBI Taxonomy" id="2840941"/>
    <lineage>
        <taxon>Bacteria</taxon>
        <taxon>Bacillati</taxon>
        <taxon>Bacillota</taxon>
        <taxon>Clostridia</taxon>
        <taxon>Lachnospirales</taxon>
        <taxon>Lachnospiraceae</taxon>
        <taxon>Lachnospiraceae incertae sedis</taxon>
        <taxon>Candidatus Scybalocola (ex Gilroy et al. 2021)</taxon>
    </lineage>
</organism>
<evidence type="ECO:0000313" key="4">
    <source>
        <dbReference type="Proteomes" id="UP000823927"/>
    </source>
</evidence>
<dbReference type="Proteomes" id="UP000823927">
    <property type="component" value="Unassembled WGS sequence"/>
</dbReference>
<keyword evidence="1" id="KW-0812">Transmembrane</keyword>
<accession>A0A9D1F450</accession>
<reference evidence="3" key="2">
    <citation type="journal article" date="2021" name="PeerJ">
        <title>Extensive microbial diversity within the chicken gut microbiome revealed by metagenomics and culture.</title>
        <authorList>
            <person name="Gilroy R."/>
            <person name="Ravi A."/>
            <person name="Getino M."/>
            <person name="Pursley I."/>
            <person name="Horton D.L."/>
            <person name="Alikhan N.F."/>
            <person name="Baker D."/>
            <person name="Gharbi K."/>
            <person name="Hall N."/>
            <person name="Watson M."/>
            <person name="Adriaenssens E.M."/>
            <person name="Foster-Nyarko E."/>
            <person name="Jarju S."/>
            <person name="Secka A."/>
            <person name="Antonio M."/>
            <person name="Oren A."/>
            <person name="Chaudhuri R.R."/>
            <person name="La Ragione R."/>
            <person name="Hildebrand F."/>
            <person name="Pallen M.J."/>
        </authorList>
    </citation>
    <scope>NUCLEOTIDE SEQUENCE</scope>
    <source>
        <strain evidence="3">CHK178-757</strain>
    </source>
</reference>
<reference evidence="3" key="1">
    <citation type="submission" date="2020-10" db="EMBL/GenBank/DDBJ databases">
        <authorList>
            <person name="Gilroy R."/>
        </authorList>
    </citation>
    <scope>NUCLEOTIDE SEQUENCE</scope>
    <source>
        <strain evidence="3">CHK178-757</strain>
    </source>
</reference>
<dbReference type="EMBL" id="DVIT01000015">
    <property type="protein sequence ID" value="HIS46702.1"/>
    <property type="molecule type" value="Genomic_DNA"/>
</dbReference>
<protein>
    <submittedName>
        <fullName evidence="3">ABC transporter permease</fullName>
    </submittedName>
</protein>
<dbReference type="AlphaFoldDB" id="A0A9D1F450"/>